<organism evidence="1 2">
    <name type="scientific">Mucilaginibacter ginsenosidivorax</name>
    <dbReference type="NCBI Taxonomy" id="862126"/>
    <lineage>
        <taxon>Bacteria</taxon>
        <taxon>Pseudomonadati</taxon>
        <taxon>Bacteroidota</taxon>
        <taxon>Sphingobacteriia</taxon>
        <taxon>Sphingobacteriales</taxon>
        <taxon>Sphingobacteriaceae</taxon>
        <taxon>Mucilaginibacter</taxon>
    </lineage>
</organism>
<dbReference type="InterPro" id="IPR019238">
    <property type="entry name" value="AbiEi_2"/>
</dbReference>
<dbReference type="Proteomes" id="UP000321362">
    <property type="component" value="Chromosome"/>
</dbReference>
<keyword evidence="2" id="KW-1185">Reference proteome</keyword>
<accession>A0A5B8W3S1</accession>
<dbReference type="RefSeq" id="WP_147054225.1">
    <property type="nucleotide sequence ID" value="NZ_CP042437.1"/>
</dbReference>
<dbReference type="AlphaFoldDB" id="A0A5B8W3S1"/>
<dbReference type="OrthoDB" id="593981at2"/>
<evidence type="ECO:0000313" key="1">
    <source>
        <dbReference type="EMBL" id="QEC76958.1"/>
    </source>
</evidence>
<dbReference type="KEGG" id="mgk:FSB76_13760"/>
<dbReference type="Pfam" id="PF09952">
    <property type="entry name" value="AbiEi_2"/>
    <property type="match status" value="1"/>
</dbReference>
<dbReference type="EMBL" id="CP042437">
    <property type="protein sequence ID" value="QEC76958.1"/>
    <property type="molecule type" value="Genomic_DNA"/>
</dbReference>
<sequence length="334" mass="38380">MNTPERIIYTNLQALKNNTGLDGKWLAGVRDKLTDGKIELSNGTQQKTFPVVVKNEATNTHLVHFVNLNEKFPDIIVIAKSIYPAIREQLRKLGLNYVDSNGNCYIKQSDWLFLIDGQKAKNPVLVNKDRAFTKTGLQLVFHFLVDERYIKSTYRQMAEDYDTALGNINNIVTSLTEQGFLVRTAKKELKLLRKKALLEKWINTYEQKLKPSLYVGSFRLPGGPEQPWRNLLVKNTETQWGSEPAANIITDYLKPVQLTLYTTETITELIEKYRLIPDDRGPLKIYSKFWKFNQDTNTVPPLLIYADLVNSGDPRNVYTAKNIYDRFLKTLTVG</sequence>
<proteinExistence type="predicted"/>
<reference evidence="1 2" key="1">
    <citation type="journal article" date="2013" name="J. Microbiol.">
        <title>Mucilaginibacter ginsenosidivorax sp. nov., with ginsenoside converting activity isolated from sediment.</title>
        <authorList>
            <person name="Kim J.K."/>
            <person name="Choi T.E."/>
            <person name="Liu Q.M."/>
            <person name="Park H.Y."/>
            <person name="Yi T.H."/>
            <person name="Yoon M.H."/>
            <person name="Kim S.C."/>
            <person name="Im W.T."/>
        </authorList>
    </citation>
    <scope>NUCLEOTIDE SEQUENCE [LARGE SCALE GENOMIC DNA]</scope>
    <source>
        <strain evidence="1 2">KHI28</strain>
    </source>
</reference>
<evidence type="ECO:0000313" key="2">
    <source>
        <dbReference type="Proteomes" id="UP000321362"/>
    </source>
</evidence>
<name>A0A5B8W3S1_9SPHI</name>
<protein>
    <submittedName>
        <fullName evidence="1">Uncharacterized protein</fullName>
    </submittedName>
</protein>
<gene>
    <name evidence="1" type="ORF">FSB76_13760</name>
</gene>